<evidence type="ECO:0000256" key="1">
    <source>
        <dbReference type="SAM" id="MobiDB-lite"/>
    </source>
</evidence>
<organism evidence="2 3">
    <name type="scientific">Sinorhizobium psoraleae</name>
    <dbReference type="NCBI Taxonomy" id="520838"/>
    <lineage>
        <taxon>Bacteria</taxon>
        <taxon>Pseudomonadati</taxon>
        <taxon>Pseudomonadota</taxon>
        <taxon>Alphaproteobacteria</taxon>
        <taxon>Hyphomicrobiales</taxon>
        <taxon>Rhizobiaceae</taxon>
        <taxon>Sinorhizobium/Ensifer group</taxon>
        <taxon>Sinorhizobium</taxon>
    </lineage>
</organism>
<feature type="compositionally biased region" description="Basic and acidic residues" evidence="1">
    <location>
        <begin position="251"/>
        <end position="262"/>
    </location>
</feature>
<evidence type="ECO:0000313" key="3">
    <source>
        <dbReference type="Proteomes" id="UP001079430"/>
    </source>
</evidence>
<gene>
    <name evidence="2" type="ORF">O3W52_00440</name>
</gene>
<reference evidence="2" key="1">
    <citation type="submission" date="2022-10" db="EMBL/GenBank/DDBJ databases">
        <title>Whole genome sequencing of three plant growth promoting bacteria isolated from Vachellia tortilis subsp. raddiana in Morocco.</title>
        <authorList>
            <person name="Hnini M."/>
            <person name="Zouagui R."/>
            <person name="Zouagui H."/>
            <person name="Chemao Elfihri M.-W."/>
            <person name="Ibrahimi A."/>
            <person name="Sbabou L."/>
            <person name="Aurag J."/>
        </authorList>
    </citation>
    <scope>NUCLEOTIDE SEQUENCE</scope>
    <source>
        <strain evidence="2">LMR678</strain>
    </source>
</reference>
<sequence length="262" mass="28933">MTEIIEPGYAAAIVEVRRRLDRNIAIAERAVIATTIIDEKGEPFRPMRDDLRLRTADLDNRARAKAMMETVLAETARHGHLDPEQRRAADEFVRGIAENERSQAVRRAPLQDPTATQSGALVPARHLPDLSESEVADRLRASSRLADKRAEIENLSRLVLGSSQAVSGAVARITDARSGAAAGTDVRAGRLGDMAGEGGNGCGVRVLSARRRRPTRRGLRQPLPIMVWRWISSGTRSSRSTARSKRGNGWKFHDRQKGYRKC</sequence>
<accession>A0ABT4KA00</accession>
<dbReference type="Proteomes" id="UP001079430">
    <property type="component" value="Unassembled WGS sequence"/>
</dbReference>
<evidence type="ECO:0008006" key="4">
    <source>
        <dbReference type="Google" id="ProtNLM"/>
    </source>
</evidence>
<proteinExistence type="predicted"/>
<keyword evidence="3" id="KW-1185">Reference proteome</keyword>
<comment type="caution">
    <text evidence="2">The sequence shown here is derived from an EMBL/GenBank/DDBJ whole genome shotgun (WGS) entry which is preliminary data.</text>
</comment>
<dbReference type="EMBL" id="JAPVOI010000002">
    <property type="protein sequence ID" value="MCZ4088635.1"/>
    <property type="molecule type" value="Genomic_DNA"/>
</dbReference>
<name>A0ABT4KA00_9HYPH</name>
<evidence type="ECO:0000313" key="2">
    <source>
        <dbReference type="EMBL" id="MCZ4088635.1"/>
    </source>
</evidence>
<feature type="region of interest" description="Disordered" evidence="1">
    <location>
        <begin position="236"/>
        <end position="262"/>
    </location>
</feature>
<protein>
    <recommendedName>
        <fullName evidence="4">DUF222 domain-containing protein</fullName>
    </recommendedName>
</protein>